<keyword evidence="3" id="KW-0378">Hydrolase</keyword>
<name>A0ABN3UG42_9MICO</name>
<comment type="caution">
    <text evidence="3">The sequence shown here is derived from an EMBL/GenBank/DDBJ whole genome shotgun (WGS) entry which is preliminary data.</text>
</comment>
<evidence type="ECO:0000313" key="3">
    <source>
        <dbReference type="EMBL" id="GAA2731569.1"/>
    </source>
</evidence>
<dbReference type="InterPro" id="IPR000073">
    <property type="entry name" value="AB_hydrolase_1"/>
</dbReference>
<sequence>MSRPKVPPLAPDRRPLRTAATVAGVTAGSLAATAAVSSVGLAAYLARRALTPDRQRPDDTQILAVDETSVTLDVTPETVVPGRYGLWLDKSSGHVRLGDILDVDEERGRVRREVLGVDSGHLAPGYGRWDQYFYAGPPDRALGMRTEYVDVLTELGTMPAWVIRAPKPSTRWAVLVHGRGARRDEGLRAAKPLHNSGINIIIPSYRNDLGARRGADGRYNLGLSEWRDIEDAALFAVQQGARELLLVGWSMGGAIVLQTLSRSWLADHVSHVVLDAPVIDWTDVLIHHGRLHGIPDPIGGLSRFIMGRRLTRRLAGVHDPVDVAQTNWVAKASELRHRTLIIHSVDDEFVPVGPSQQLAAARPDLVTMEHWDTSRHTKEWNVDPDRWERSVADFVSS</sequence>
<keyword evidence="1" id="KW-0472">Membrane</keyword>
<gene>
    <name evidence="3" type="ORF">GCM10009867_05480</name>
</gene>
<keyword evidence="4" id="KW-1185">Reference proteome</keyword>
<dbReference type="Pfam" id="PF12697">
    <property type="entry name" value="Abhydrolase_6"/>
    <property type="match status" value="1"/>
</dbReference>
<feature type="domain" description="AB hydrolase-1" evidence="2">
    <location>
        <begin position="174"/>
        <end position="356"/>
    </location>
</feature>
<dbReference type="GO" id="GO:0016787">
    <property type="term" value="F:hydrolase activity"/>
    <property type="evidence" value="ECO:0007669"/>
    <property type="project" value="UniProtKB-KW"/>
</dbReference>
<dbReference type="InterPro" id="IPR029058">
    <property type="entry name" value="AB_hydrolase_fold"/>
</dbReference>
<evidence type="ECO:0000313" key="4">
    <source>
        <dbReference type="Proteomes" id="UP001501326"/>
    </source>
</evidence>
<proteinExistence type="predicted"/>
<dbReference type="SUPFAM" id="SSF53474">
    <property type="entry name" value="alpha/beta-Hydrolases"/>
    <property type="match status" value="1"/>
</dbReference>
<keyword evidence="1" id="KW-0812">Transmembrane</keyword>
<dbReference type="Proteomes" id="UP001501326">
    <property type="component" value="Unassembled WGS sequence"/>
</dbReference>
<evidence type="ECO:0000259" key="2">
    <source>
        <dbReference type="Pfam" id="PF12697"/>
    </source>
</evidence>
<accession>A0ABN3UG42</accession>
<dbReference type="RefSeq" id="WP_344189990.1">
    <property type="nucleotide sequence ID" value="NZ_BAAARN010000001.1"/>
</dbReference>
<protein>
    <submittedName>
        <fullName evidence="3">Alpha/beta fold hydrolase</fullName>
    </submittedName>
</protein>
<keyword evidence="1" id="KW-1133">Transmembrane helix</keyword>
<feature type="transmembrane region" description="Helical" evidence="1">
    <location>
        <begin position="20"/>
        <end position="46"/>
    </location>
</feature>
<dbReference type="EMBL" id="BAAARN010000001">
    <property type="protein sequence ID" value="GAA2731569.1"/>
    <property type="molecule type" value="Genomic_DNA"/>
</dbReference>
<dbReference type="Gene3D" id="3.40.50.1820">
    <property type="entry name" value="alpha/beta hydrolase"/>
    <property type="match status" value="1"/>
</dbReference>
<reference evidence="3 4" key="1">
    <citation type="journal article" date="2019" name="Int. J. Syst. Evol. Microbiol.">
        <title>The Global Catalogue of Microorganisms (GCM) 10K type strain sequencing project: providing services to taxonomists for standard genome sequencing and annotation.</title>
        <authorList>
            <consortium name="The Broad Institute Genomics Platform"/>
            <consortium name="The Broad Institute Genome Sequencing Center for Infectious Disease"/>
            <person name="Wu L."/>
            <person name="Ma J."/>
        </authorList>
    </citation>
    <scope>NUCLEOTIDE SEQUENCE [LARGE SCALE GENOMIC DNA]</scope>
    <source>
        <strain evidence="3 4">JCM 16378</strain>
    </source>
</reference>
<evidence type="ECO:0000256" key="1">
    <source>
        <dbReference type="SAM" id="Phobius"/>
    </source>
</evidence>
<organism evidence="3 4">
    <name type="scientific">Pedococcus aerophilus</name>
    <dbReference type="NCBI Taxonomy" id="436356"/>
    <lineage>
        <taxon>Bacteria</taxon>
        <taxon>Bacillati</taxon>
        <taxon>Actinomycetota</taxon>
        <taxon>Actinomycetes</taxon>
        <taxon>Micrococcales</taxon>
        <taxon>Intrasporangiaceae</taxon>
        <taxon>Pedococcus</taxon>
    </lineage>
</organism>